<reference evidence="3" key="1">
    <citation type="journal article" date="2019" name="Int. J. Syst. Evol. Microbiol.">
        <title>The Global Catalogue of Microorganisms (GCM) 10K type strain sequencing project: providing services to taxonomists for standard genome sequencing and annotation.</title>
        <authorList>
            <consortium name="The Broad Institute Genomics Platform"/>
            <consortium name="The Broad Institute Genome Sequencing Center for Infectious Disease"/>
            <person name="Wu L."/>
            <person name="Ma J."/>
        </authorList>
    </citation>
    <scope>NUCLEOTIDE SEQUENCE [LARGE SCALE GENOMIC DNA]</scope>
    <source>
        <strain evidence="3">NBRC 100033</strain>
    </source>
</reference>
<comment type="caution">
    <text evidence="2">The sequence shown here is derived from an EMBL/GenBank/DDBJ whole genome shotgun (WGS) entry which is preliminary data.</text>
</comment>
<dbReference type="CDD" id="cd06223">
    <property type="entry name" value="PRTases_typeI"/>
    <property type="match status" value="1"/>
</dbReference>
<proteinExistence type="inferred from homology"/>
<accession>A0ABQ6A3V6</accession>
<protein>
    <submittedName>
        <fullName evidence="2">Amidophosphoribosyltransferase</fullName>
    </submittedName>
</protein>
<dbReference type="Gene3D" id="3.40.50.2020">
    <property type="match status" value="1"/>
</dbReference>
<keyword evidence="3" id="KW-1185">Reference proteome</keyword>
<dbReference type="PANTHER" id="PTHR47505:SF1">
    <property type="entry name" value="DNA UTILIZATION PROTEIN YHGH"/>
    <property type="match status" value="1"/>
</dbReference>
<dbReference type="InterPro" id="IPR029057">
    <property type="entry name" value="PRTase-like"/>
</dbReference>
<dbReference type="InterPro" id="IPR000836">
    <property type="entry name" value="PRTase_dom"/>
</dbReference>
<dbReference type="InterPro" id="IPR051910">
    <property type="entry name" value="ComF/GntX_DNA_util-trans"/>
</dbReference>
<dbReference type="EMBL" id="BSOR01000038">
    <property type="protein sequence ID" value="GLR64775.1"/>
    <property type="molecule type" value="Genomic_DNA"/>
</dbReference>
<gene>
    <name evidence="2" type="primary">comF</name>
    <name evidence="2" type="ORF">GCM10007878_22130</name>
</gene>
<comment type="similarity">
    <text evidence="1">Belongs to the ComF/GntX family.</text>
</comment>
<dbReference type="Proteomes" id="UP001156682">
    <property type="component" value="Unassembled WGS sequence"/>
</dbReference>
<dbReference type="RefSeq" id="WP_027851327.1">
    <property type="nucleotide sequence ID" value="NZ_BSOR01000038.1"/>
</dbReference>
<evidence type="ECO:0000256" key="1">
    <source>
        <dbReference type="ARBA" id="ARBA00008007"/>
    </source>
</evidence>
<evidence type="ECO:0000313" key="2">
    <source>
        <dbReference type="EMBL" id="GLR64775.1"/>
    </source>
</evidence>
<dbReference type="SUPFAM" id="SSF53271">
    <property type="entry name" value="PRTase-like"/>
    <property type="match status" value="1"/>
</dbReference>
<dbReference type="PANTHER" id="PTHR47505">
    <property type="entry name" value="DNA UTILIZATION PROTEIN YHGH"/>
    <property type="match status" value="1"/>
</dbReference>
<evidence type="ECO:0000313" key="3">
    <source>
        <dbReference type="Proteomes" id="UP001156682"/>
    </source>
</evidence>
<name>A0ABQ6A3V6_9GAMM</name>
<organism evidence="2 3">
    <name type="scientific">Marinospirillum insulare</name>
    <dbReference type="NCBI Taxonomy" id="217169"/>
    <lineage>
        <taxon>Bacteria</taxon>
        <taxon>Pseudomonadati</taxon>
        <taxon>Pseudomonadota</taxon>
        <taxon>Gammaproteobacteria</taxon>
        <taxon>Oceanospirillales</taxon>
        <taxon>Oceanospirillaceae</taxon>
        <taxon>Marinospirillum</taxon>
    </lineage>
</organism>
<sequence length="255" mass="28637">MRSTSIKNKVNKMQGKLFYWHRRSRLLLPGICLICLEPLIGERDLCHCCKSQLPSNLICCQFCAEPLITQVEPLICNACYKAPVALNQALASWLYLPPFSQLIWEFKYTQNLAAGYLLLDLLRDTLSNKSKNYDCLVVIPGQKARIKQRGYHAPTWLAKRLALLSGLTFYKRGLKRIKDIPSQQDLGRKARWLNPRGAFKASADIAGKKVLLLDDVITTGASAHWAADELKRQGAISVDLLATAKTPAAFKHESI</sequence>